<proteinExistence type="predicted"/>
<dbReference type="EMBL" id="JBHSWH010000001">
    <property type="protein sequence ID" value="MFC6705217.1"/>
    <property type="molecule type" value="Genomic_DNA"/>
</dbReference>
<comment type="caution">
    <text evidence="2">The sequence shown here is derived from an EMBL/GenBank/DDBJ whole genome shotgun (WGS) entry which is preliminary data.</text>
</comment>
<keyword evidence="2" id="KW-0378">Hydrolase</keyword>
<name>A0ABW2AE78_9MICO</name>
<dbReference type="Proteomes" id="UP001596298">
    <property type="component" value="Unassembled WGS sequence"/>
</dbReference>
<dbReference type="InterPro" id="IPR000073">
    <property type="entry name" value="AB_hydrolase_1"/>
</dbReference>
<dbReference type="RefSeq" id="WP_382400162.1">
    <property type="nucleotide sequence ID" value="NZ_JBHSWH010000001.1"/>
</dbReference>
<dbReference type="PANTHER" id="PTHR43798">
    <property type="entry name" value="MONOACYLGLYCEROL LIPASE"/>
    <property type="match status" value="1"/>
</dbReference>
<evidence type="ECO:0000313" key="2">
    <source>
        <dbReference type="EMBL" id="MFC6705217.1"/>
    </source>
</evidence>
<gene>
    <name evidence="2" type="ORF">ACFQDH_08025</name>
</gene>
<dbReference type="InterPro" id="IPR050266">
    <property type="entry name" value="AB_hydrolase_sf"/>
</dbReference>
<sequence length="298" mass="33154">MRILAPDAEAYVESEGVRIHFDVTGTGGPTILLLPTWTVIHKRFWKAQVPYLSRHFRVVTYDGPGNGRSDRPLDSAAYDHDVQVRHALSVLDATGTDHAVVVGLSQGCAWALQLAVEYSDRVLGAILIGPSVAITDGHPVRLAKRDPSDLPASRVPFLKRDPLQHWAKYDTGYWQGHHEDFLWFFFGMCFPEAHSTKQIEDCVAWGLDTTPDVLAAEAQGTRPSRQTVEDWCRAVERPVLAIHGSHDLISPPSRAQRIAELTGGDYVVLEGAGHIPLARDPVRVNLLIRDFARQFHVH</sequence>
<accession>A0ABW2AE78</accession>
<evidence type="ECO:0000313" key="3">
    <source>
        <dbReference type="Proteomes" id="UP001596298"/>
    </source>
</evidence>
<keyword evidence="3" id="KW-1185">Reference proteome</keyword>
<dbReference type="InterPro" id="IPR029058">
    <property type="entry name" value="AB_hydrolase_fold"/>
</dbReference>
<dbReference type="SUPFAM" id="SSF53474">
    <property type="entry name" value="alpha/beta-Hydrolases"/>
    <property type="match status" value="1"/>
</dbReference>
<feature type="domain" description="AB hydrolase-1" evidence="1">
    <location>
        <begin position="29"/>
        <end position="277"/>
    </location>
</feature>
<protein>
    <submittedName>
        <fullName evidence="2">Alpha/beta fold hydrolase</fullName>
    </submittedName>
</protein>
<dbReference type="GO" id="GO:0016787">
    <property type="term" value="F:hydrolase activity"/>
    <property type="evidence" value="ECO:0007669"/>
    <property type="project" value="UniProtKB-KW"/>
</dbReference>
<organism evidence="2 3">
    <name type="scientific">Flexivirga alba</name>
    <dbReference type="NCBI Taxonomy" id="702742"/>
    <lineage>
        <taxon>Bacteria</taxon>
        <taxon>Bacillati</taxon>
        <taxon>Actinomycetota</taxon>
        <taxon>Actinomycetes</taxon>
        <taxon>Micrococcales</taxon>
        <taxon>Dermacoccaceae</taxon>
        <taxon>Flexivirga</taxon>
    </lineage>
</organism>
<dbReference type="Pfam" id="PF00561">
    <property type="entry name" value="Abhydrolase_1"/>
    <property type="match status" value="1"/>
</dbReference>
<reference evidence="3" key="1">
    <citation type="journal article" date="2019" name="Int. J. Syst. Evol. Microbiol.">
        <title>The Global Catalogue of Microorganisms (GCM) 10K type strain sequencing project: providing services to taxonomists for standard genome sequencing and annotation.</title>
        <authorList>
            <consortium name="The Broad Institute Genomics Platform"/>
            <consortium name="The Broad Institute Genome Sequencing Center for Infectious Disease"/>
            <person name="Wu L."/>
            <person name="Ma J."/>
        </authorList>
    </citation>
    <scope>NUCLEOTIDE SEQUENCE [LARGE SCALE GENOMIC DNA]</scope>
    <source>
        <strain evidence="3">CCUG 58127</strain>
    </source>
</reference>
<dbReference type="Gene3D" id="3.40.50.1820">
    <property type="entry name" value="alpha/beta hydrolase"/>
    <property type="match status" value="1"/>
</dbReference>
<dbReference type="PRINTS" id="PR00111">
    <property type="entry name" value="ABHYDROLASE"/>
</dbReference>
<evidence type="ECO:0000259" key="1">
    <source>
        <dbReference type="Pfam" id="PF00561"/>
    </source>
</evidence>